<reference evidence="2" key="1">
    <citation type="journal article" date="2022" name="Mol. Ecol. Resour.">
        <title>The genomes of chicory, endive, great burdock and yacon provide insights into Asteraceae palaeo-polyploidization history and plant inulin production.</title>
        <authorList>
            <person name="Fan W."/>
            <person name="Wang S."/>
            <person name="Wang H."/>
            <person name="Wang A."/>
            <person name="Jiang F."/>
            <person name="Liu H."/>
            <person name="Zhao H."/>
            <person name="Xu D."/>
            <person name="Zhang Y."/>
        </authorList>
    </citation>
    <scope>NUCLEOTIDE SEQUENCE [LARGE SCALE GENOMIC DNA]</scope>
    <source>
        <strain evidence="2">cv. Yunnan</strain>
    </source>
</reference>
<keyword evidence="2" id="KW-1185">Reference proteome</keyword>
<name>A0ACB9FWF5_9ASTR</name>
<evidence type="ECO:0000313" key="2">
    <source>
        <dbReference type="Proteomes" id="UP001056120"/>
    </source>
</evidence>
<reference evidence="1 2" key="2">
    <citation type="journal article" date="2022" name="Mol. Ecol. Resour.">
        <title>The genomes of chicory, endive, great burdock and yacon provide insights into Asteraceae paleo-polyploidization history and plant inulin production.</title>
        <authorList>
            <person name="Fan W."/>
            <person name="Wang S."/>
            <person name="Wang H."/>
            <person name="Wang A."/>
            <person name="Jiang F."/>
            <person name="Liu H."/>
            <person name="Zhao H."/>
            <person name="Xu D."/>
            <person name="Zhang Y."/>
        </authorList>
    </citation>
    <scope>NUCLEOTIDE SEQUENCE [LARGE SCALE GENOMIC DNA]</scope>
    <source>
        <strain evidence="2">cv. Yunnan</strain>
        <tissue evidence="1">Leaves</tissue>
    </source>
</reference>
<sequence>MLTCIACSKQRNGGSLHEQEEDDAVGTPRTKPAIKALTSQIKDIAVKASGAYKNCKPCSGSGNQNGDYADSDAGSVSDRFNCGYHRTCNSTPRVWGKEMEARLKGLSSGGSTPASCSDRIESIKFIEEDEVKEWVAQVEPGVLITFHSLPQGGNDLKRIRFSREMFNKRQAQRWWAENSDKVMELYNVQHFNHQGVPLSAPPKSEDEISKIGSFENSPVTPPLSKEPPPRNFYPKQTCNVSTGPASTPALSNISGAKTETSSLASARSSSSREGDDHSGELSMSNASDLETEWVEQDEPGVYITIRALPGGNRELRRVRFSREKFGETNARMWWEQNRARIQEQYL</sequence>
<organism evidence="1 2">
    <name type="scientific">Smallanthus sonchifolius</name>
    <dbReference type="NCBI Taxonomy" id="185202"/>
    <lineage>
        <taxon>Eukaryota</taxon>
        <taxon>Viridiplantae</taxon>
        <taxon>Streptophyta</taxon>
        <taxon>Embryophyta</taxon>
        <taxon>Tracheophyta</taxon>
        <taxon>Spermatophyta</taxon>
        <taxon>Magnoliopsida</taxon>
        <taxon>eudicotyledons</taxon>
        <taxon>Gunneridae</taxon>
        <taxon>Pentapetalae</taxon>
        <taxon>asterids</taxon>
        <taxon>campanulids</taxon>
        <taxon>Asterales</taxon>
        <taxon>Asteraceae</taxon>
        <taxon>Asteroideae</taxon>
        <taxon>Heliantheae alliance</taxon>
        <taxon>Millerieae</taxon>
        <taxon>Smallanthus</taxon>
    </lineage>
</organism>
<gene>
    <name evidence="1" type="ORF">L1987_49699</name>
</gene>
<protein>
    <submittedName>
        <fullName evidence="1">Uncharacterized protein</fullName>
    </submittedName>
</protein>
<evidence type="ECO:0000313" key="1">
    <source>
        <dbReference type="EMBL" id="KAI3775130.1"/>
    </source>
</evidence>
<dbReference type="EMBL" id="CM042033">
    <property type="protein sequence ID" value="KAI3775130.1"/>
    <property type="molecule type" value="Genomic_DNA"/>
</dbReference>
<accession>A0ACB9FWF5</accession>
<proteinExistence type="predicted"/>
<comment type="caution">
    <text evidence="1">The sequence shown here is derived from an EMBL/GenBank/DDBJ whole genome shotgun (WGS) entry which is preliminary data.</text>
</comment>
<dbReference type="Proteomes" id="UP001056120">
    <property type="component" value="Linkage Group LG16"/>
</dbReference>